<protein>
    <submittedName>
        <fullName evidence="2">Uncharacterized protein</fullName>
    </submittedName>
</protein>
<organism evidence="2 3">
    <name type="scientific">Caerostris extrusa</name>
    <name type="common">Bark spider</name>
    <name type="synonym">Caerostris bankana</name>
    <dbReference type="NCBI Taxonomy" id="172846"/>
    <lineage>
        <taxon>Eukaryota</taxon>
        <taxon>Metazoa</taxon>
        <taxon>Ecdysozoa</taxon>
        <taxon>Arthropoda</taxon>
        <taxon>Chelicerata</taxon>
        <taxon>Arachnida</taxon>
        <taxon>Araneae</taxon>
        <taxon>Araneomorphae</taxon>
        <taxon>Entelegynae</taxon>
        <taxon>Araneoidea</taxon>
        <taxon>Araneidae</taxon>
        <taxon>Caerostris</taxon>
    </lineage>
</organism>
<evidence type="ECO:0000313" key="3">
    <source>
        <dbReference type="Proteomes" id="UP001054945"/>
    </source>
</evidence>
<dbReference type="Proteomes" id="UP001054945">
    <property type="component" value="Unassembled WGS sequence"/>
</dbReference>
<sequence length="99" mass="10852">MLKITFLLCHKIVTSHQTVDCLSAIPAPLLSFLLGNPFSLPLPLSNPCPLFSFLFIPEAQANGLERYSFTIATYSLATPTGVFLIILSGKGQDLQRKKD</sequence>
<dbReference type="EMBL" id="BPLR01005244">
    <property type="protein sequence ID" value="GIY00985.1"/>
    <property type="molecule type" value="Genomic_DNA"/>
</dbReference>
<evidence type="ECO:0000313" key="2">
    <source>
        <dbReference type="EMBL" id="GIY00985.1"/>
    </source>
</evidence>
<feature type="transmembrane region" description="Helical" evidence="1">
    <location>
        <begin position="67"/>
        <end position="87"/>
    </location>
</feature>
<proteinExistence type="predicted"/>
<keyword evidence="1" id="KW-1133">Transmembrane helix</keyword>
<evidence type="ECO:0000256" key="1">
    <source>
        <dbReference type="SAM" id="Phobius"/>
    </source>
</evidence>
<dbReference type="AlphaFoldDB" id="A0AAV4PW72"/>
<gene>
    <name evidence="2" type="ORF">CEXT_713071</name>
</gene>
<accession>A0AAV4PW72</accession>
<keyword evidence="1" id="KW-0812">Transmembrane</keyword>
<keyword evidence="1" id="KW-0472">Membrane</keyword>
<comment type="caution">
    <text evidence="2">The sequence shown here is derived from an EMBL/GenBank/DDBJ whole genome shotgun (WGS) entry which is preliminary data.</text>
</comment>
<keyword evidence="3" id="KW-1185">Reference proteome</keyword>
<name>A0AAV4PW72_CAEEX</name>
<reference evidence="2 3" key="1">
    <citation type="submission" date="2021-06" db="EMBL/GenBank/DDBJ databases">
        <title>Caerostris extrusa draft genome.</title>
        <authorList>
            <person name="Kono N."/>
            <person name="Arakawa K."/>
        </authorList>
    </citation>
    <scope>NUCLEOTIDE SEQUENCE [LARGE SCALE GENOMIC DNA]</scope>
</reference>